<dbReference type="RefSeq" id="WP_208055981.1">
    <property type="nucleotide sequence ID" value="NZ_JAGEMK010000005.1"/>
</dbReference>
<dbReference type="Proteomes" id="UP000664209">
    <property type="component" value="Unassembled WGS sequence"/>
</dbReference>
<reference evidence="3" key="1">
    <citation type="submission" date="2021-03" db="EMBL/GenBank/DDBJ databases">
        <title>Actinotalea soli sp. nov., isolated from soil.</title>
        <authorList>
            <person name="Ping W."/>
            <person name="Zhang J."/>
        </authorList>
    </citation>
    <scope>NUCLEOTIDE SEQUENCE</scope>
    <source>
        <strain evidence="3">BY-33</strain>
    </source>
</reference>
<feature type="domain" description="DJ-1/PfpI" evidence="2">
    <location>
        <begin position="9"/>
        <end position="178"/>
    </location>
</feature>
<dbReference type="InterPro" id="IPR002818">
    <property type="entry name" value="DJ-1/PfpI"/>
</dbReference>
<dbReference type="CDD" id="cd03134">
    <property type="entry name" value="GATase1_PfpI_like"/>
    <property type="match status" value="1"/>
</dbReference>
<evidence type="ECO:0000259" key="2">
    <source>
        <dbReference type="Pfam" id="PF01965"/>
    </source>
</evidence>
<sequence length="182" mass="19163">MSHLDGRTVVFVTAMRGIEEPELVEPWKAVLEHGGTPLLVAPEAGEVKAVVGDLDPAGTYPVDRVLGEVGAEDLDLLVLPGGTVNADSLRLEKEAVALVRAVAEAGKPIAAVCHGPWALVEADLLAGKTLTSYPSLQTDIRNAGGTWQDAEVVVCHERFPLVTSRTPDDLPAFVREALGTLG</sequence>
<gene>
    <name evidence="3" type="ORF">J4G33_10790</name>
</gene>
<dbReference type="PROSITE" id="PS51276">
    <property type="entry name" value="PEPTIDASE_C56_PFPI"/>
    <property type="match status" value="1"/>
</dbReference>
<keyword evidence="3" id="KW-0315">Glutamine amidotransferase</keyword>
<name>A0A939RW48_9CELL</name>
<evidence type="ECO:0000256" key="1">
    <source>
        <dbReference type="ARBA" id="ARBA00008542"/>
    </source>
</evidence>
<dbReference type="SUPFAM" id="SSF52317">
    <property type="entry name" value="Class I glutamine amidotransferase-like"/>
    <property type="match status" value="1"/>
</dbReference>
<dbReference type="AlphaFoldDB" id="A0A939RW48"/>
<dbReference type="PANTHER" id="PTHR42733:SF12">
    <property type="entry name" value="PROTEINASE"/>
    <property type="match status" value="1"/>
</dbReference>
<dbReference type="NCBIfam" id="TIGR01382">
    <property type="entry name" value="PfpI"/>
    <property type="match status" value="1"/>
</dbReference>
<proteinExistence type="inferred from homology"/>
<accession>A0A939RW48</accession>
<evidence type="ECO:0000313" key="3">
    <source>
        <dbReference type="EMBL" id="MBO1752288.1"/>
    </source>
</evidence>
<keyword evidence="4" id="KW-1185">Reference proteome</keyword>
<dbReference type="InterPro" id="IPR029062">
    <property type="entry name" value="Class_I_gatase-like"/>
</dbReference>
<comment type="caution">
    <text evidence="3">The sequence shown here is derived from an EMBL/GenBank/DDBJ whole genome shotgun (WGS) entry which is preliminary data.</text>
</comment>
<dbReference type="PANTHER" id="PTHR42733">
    <property type="entry name" value="DJ-1 PROTEIN"/>
    <property type="match status" value="1"/>
</dbReference>
<evidence type="ECO:0000313" key="4">
    <source>
        <dbReference type="Proteomes" id="UP000664209"/>
    </source>
</evidence>
<dbReference type="InterPro" id="IPR006286">
    <property type="entry name" value="C56_PfpI-like"/>
</dbReference>
<dbReference type="EMBL" id="JAGEMK010000005">
    <property type="protein sequence ID" value="MBO1752288.1"/>
    <property type="molecule type" value="Genomic_DNA"/>
</dbReference>
<protein>
    <submittedName>
        <fullName evidence="3">Type 1 glutamine amidotransferase</fullName>
    </submittedName>
</protein>
<organism evidence="3 4">
    <name type="scientific">Actinotalea soli</name>
    <dbReference type="NCBI Taxonomy" id="2819234"/>
    <lineage>
        <taxon>Bacteria</taxon>
        <taxon>Bacillati</taxon>
        <taxon>Actinomycetota</taxon>
        <taxon>Actinomycetes</taxon>
        <taxon>Micrococcales</taxon>
        <taxon>Cellulomonadaceae</taxon>
        <taxon>Actinotalea</taxon>
    </lineage>
</organism>
<dbReference type="Pfam" id="PF01965">
    <property type="entry name" value="DJ-1_PfpI"/>
    <property type="match status" value="1"/>
</dbReference>
<comment type="similarity">
    <text evidence="1">Belongs to the peptidase C56 family.</text>
</comment>
<dbReference type="Gene3D" id="3.40.50.880">
    <property type="match status" value="1"/>
</dbReference>